<sequence length="547" mass="62714">MKNILGQFFKLKSFKSEQQAALSKIRKVKVIAINISHKDPKFISYKLDKKVTDKMALILAKIKSAYEIAYNLDPDSEILITWREYGLTDASRSKSINNDDKKDFLVEIQNLVKINPTLSVLVGPTLIRKEQTLKEIPKLKAYYNELSWVGRLESPNISSMWGTTINKHFQANQKVIGDMVDEQKFRVVKNSAYFVKKDSIQPIAKKAPYREIEQHTAIDFSKCYGDDFCKPEPATVFRPGKGRSKSSYFTLPNGKQALLQICREHMLGVVVPFDWHNKIVDAHFVLSASIPPQLDKIRGKHAFFVDNDYFPLHIVSNIADLADESMDLSVLSLFDDSNTLVKVKSFCPIQFYLISFLETLPYLDFSCKNFIELLKNYITLETIFTMSKYENIVNLINKHYKESYNSPAKRVMLYETMLRVVEELQIRFGSEYLDKFLPKNNKVPLNKKELVMTTLEEARKLQDLDYLSITAKIAGIDLDEKDFKGLFIYELGDYRLLSNDIDQPLDFEQTGNSANVGDVDIEETNDGAQLSDIDKDDVSQDLLGLTI</sequence>
<protein>
    <submittedName>
        <fullName evidence="1">Uncharacterized protein</fullName>
    </submittedName>
</protein>
<organism evidence="1 2">
    <name type="scientific">Legionella busanensis</name>
    <dbReference type="NCBI Taxonomy" id="190655"/>
    <lineage>
        <taxon>Bacteria</taxon>
        <taxon>Pseudomonadati</taxon>
        <taxon>Pseudomonadota</taxon>
        <taxon>Gammaproteobacteria</taxon>
        <taxon>Legionellales</taxon>
        <taxon>Legionellaceae</taxon>
        <taxon>Legionella</taxon>
    </lineage>
</organism>
<gene>
    <name evidence="1" type="ORF">NCTC13316_00402</name>
</gene>
<dbReference type="RefSeq" id="WP_115330041.1">
    <property type="nucleotide sequence ID" value="NZ_CAAAHP010000009.1"/>
</dbReference>
<dbReference type="AlphaFoldDB" id="A0A378JGB6"/>
<dbReference type="OrthoDB" id="9987342at2"/>
<dbReference type="EMBL" id="UGOD01000001">
    <property type="protein sequence ID" value="STX50326.1"/>
    <property type="molecule type" value="Genomic_DNA"/>
</dbReference>
<evidence type="ECO:0000313" key="2">
    <source>
        <dbReference type="Proteomes" id="UP000254794"/>
    </source>
</evidence>
<dbReference type="Proteomes" id="UP000254794">
    <property type="component" value="Unassembled WGS sequence"/>
</dbReference>
<accession>A0A378JGB6</accession>
<keyword evidence="2" id="KW-1185">Reference proteome</keyword>
<evidence type="ECO:0000313" key="1">
    <source>
        <dbReference type="EMBL" id="STX50326.1"/>
    </source>
</evidence>
<reference evidence="1 2" key="1">
    <citation type="submission" date="2018-06" db="EMBL/GenBank/DDBJ databases">
        <authorList>
            <consortium name="Pathogen Informatics"/>
            <person name="Doyle S."/>
        </authorList>
    </citation>
    <scope>NUCLEOTIDE SEQUENCE [LARGE SCALE GENOMIC DNA]</scope>
    <source>
        <strain evidence="1 2">NCTC13316</strain>
    </source>
</reference>
<proteinExistence type="predicted"/>
<name>A0A378JGB6_9GAMM</name>